<dbReference type="EMBL" id="SMKL01000074">
    <property type="protein sequence ID" value="TDC47443.1"/>
    <property type="molecule type" value="Genomic_DNA"/>
</dbReference>
<gene>
    <name evidence="1" type="ORF">E1212_24200</name>
</gene>
<keyword evidence="2" id="KW-1185">Reference proteome</keyword>
<evidence type="ECO:0000313" key="2">
    <source>
        <dbReference type="Proteomes" id="UP000295621"/>
    </source>
</evidence>
<dbReference type="InterPro" id="IPR050490">
    <property type="entry name" value="Bact_solute-bd_prot1"/>
</dbReference>
<dbReference type="RefSeq" id="WP_131987235.1">
    <property type="nucleotide sequence ID" value="NZ_SMKL01000074.1"/>
</dbReference>
<name>A0A4R4RG89_9ACTN</name>
<accession>A0A4R4RG89</accession>
<dbReference type="Proteomes" id="UP000295621">
    <property type="component" value="Unassembled WGS sequence"/>
</dbReference>
<organism evidence="1 2">
    <name type="scientific">Jiangella ureilytica</name>
    <dbReference type="NCBI Taxonomy" id="2530374"/>
    <lineage>
        <taxon>Bacteria</taxon>
        <taxon>Bacillati</taxon>
        <taxon>Actinomycetota</taxon>
        <taxon>Actinomycetes</taxon>
        <taxon>Jiangellales</taxon>
        <taxon>Jiangellaceae</taxon>
        <taxon>Jiangella</taxon>
    </lineage>
</organism>
<dbReference type="OrthoDB" id="366726at2"/>
<dbReference type="InterPro" id="IPR006059">
    <property type="entry name" value="SBP"/>
</dbReference>
<dbReference type="PANTHER" id="PTHR43649:SF12">
    <property type="entry name" value="DIACETYLCHITOBIOSE BINDING PROTEIN DASA"/>
    <property type="match status" value="1"/>
</dbReference>
<proteinExistence type="predicted"/>
<reference evidence="1 2" key="1">
    <citation type="submission" date="2019-02" db="EMBL/GenBank/DDBJ databases">
        <title>Draft genome sequences of novel Actinobacteria.</title>
        <authorList>
            <person name="Sahin N."/>
            <person name="Ay H."/>
            <person name="Saygin H."/>
        </authorList>
    </citation>
    <scope>NUCLEOTIDE SEQUENCE [LARGE SCALE GENOMIC DNA]</scope>
    <source>
        <strain evidence="1 2">KC603</strain>
    </source>
</reference>
<sequence length="441" mass="46949">MAGSRPHVLTRRQFTTRMVAAGASVGVLGPLLSSCGGGDDSSSDGGGGPIQFWKFVAENDDPQIEAAIKRWNAEHADMQVKFQTFPFGDYTGTKLTTAFAAGNGPDVFWISPGAFLNYVNTGVSAPVDDLVDKNAYNPASVAAVSVDGKMQALPFEIEPVALFYREDHLADAGLEPPTTWDGLFSAAQQLTAGERKGIIIEVAPGPYQNFTWYPFLWSAGGEVVNDDSTESALRSPEAAAAFDLWGRLVTEGYAPNDNATSTTDIGTLGRGETSMQVCGFWAIAALQEQFADQPIGVIPIPAPDGGTPVSVYGGWTQMLNAESPRLDAAKAFTKWLWTEDDVFPEEWACRAGSKFSPREAVNEACNDVFGADPHSVFADRILPIARAEPRYPDQVVKAVGDGLQAAMFRGASGEDAAALAADAIDTFLSSYQGAPLNPETT</sequence>
<dbReference type="PANTHER" id="PTHR43649">
    <property type="entry name" value="ARABINOSE-BINDING PROTEIN-RELATED"/>
    <property type="match status" value="1"/>
</dbReference>
<dbReference type="AlphaFoldDB" id="A0A4R4RG89"/>
<evidence type="ECO:0000313" key="1">
    <source>
        <dbReference type="EMBL" id="TDC47443.1"/>
    </source>
</evidence>
<comment type="caution">
    <text evidence="1">The sequence shown here is derived from an EMBL/GenBank/DDBJ whole genome shotgun (WGS) entry which is preliminary data.</text>
</comment>
<dbReference type="Gene3D" id="3.40.190.10">
    <property type="entry name" value="Periplasmic binding protein-like II"/>
    <property type="match status" value="1"/>
</dbReference>
<dbReference type="PROSITE" id="PS51257">
    <property type="entry name" value="PROKAR_LIPOPROTEIN"/>
    <property type="match status" value="1"/>
</dbReference>
<dbReference type="SUPFAM" id="SSF53850">
    <property type="entry name" value="Periplasmic binding protein-like II"/>
    <property type="match status" value="1"/>
</dbReference>
<dbReference type="Pfam" id="PF13416">
    <property type="entry name" value="SBP_bac_8"/>
    <property type="match status" value="1"/>
</dbReference>
<protein>
    <submittedName>
        <fullName evidence="1">Extracellular solute-binding protein</fullName>
    </submittedName>
</protein>